<evidence type="ECO:0000256" key="13">
    <source>
        <dbReference type="SAM" id="Phobius"/>
    </source>
</evidence>
<dbReference type="InterPro" id="IPR006990">
    <property type="entry name" value="Tweety"/>
</dbReference>
<feature type="transmembrane region" description="Helical" evidence="13">
    <location>
        <begin position="366"/>
        <end position="388"/>
    </location>
</feature>
<evidence type="ECO:0000256" key="11">
    <source>
        <dbReference type="ARBA" id="ARBA00023214"/>
    </source>
</evidence>
<reference evidence="14" key="1">
    <citation type="submission" date="2021-09" db="EMBL/GenBank/DDBJ databases">
        <authorList>
            <consortium name="AG Swart"/>
            <person name="Singh M."/>
            <person name="Singh A."/>
            <person name="Seah K."/>
            <person name="Emmerich C."/>
        </authorList>
    </citation>
    <scope>NUCLEOTIDE SEQUENCE</scope>
    <source>
        <strain evidence="14">ATCC30299</strain>
    </source>
</reference>
<keyword evidence="5 13" id="KW-0812">Transmembrane</keyword>
<keyword evidence="11" id="KW-0868">Chloride</keyword>
<keyword evidence="8 13" id="KW-0472">Membrane</keyword>
<evidence type="ECO:0000256" key="4">
    <source>
        <dbReference type="ARBA" id="ARBA00022475"/>
    </source>
</evidence>
<feature type="transmembrane region" description="Helical" evidence="13">
    <location>
        <begin position="108"/>
        <end position="129"/>
    </location>
</feature>
<dbReference type="AlphaFoldDB" id="A0AAU9K8W2"/>
<evidence type="ECO:0000256" key="7">
    <source>
        <dbReference type="ARBA" id="ARBA00023065"/>
    </source>
</evidence>
<comment type="subcellular location">
    <subcellularLocation>
        <location evidence="1">Cell membrane</location>
        <topology evidence="1">Multi-pass membrane protein</topology>
    </subcellularLocation>
</comment>
<gene>
    <name evidence="14" type="ORF">BSTOLATCC_MIC59648</name>
</gene>
<feature type="transmembrane region" description="Helical" evidence="13">
    <location>
        <begin position="333"/>
        <end position="354"/>
    </location>
</feature>
<evidence type="ECO:0000256" key="1">
    <source>
        <dbReference type="ARBA" id="ARBA00004651"/>
    </source>
</evidence>
<dbReference type="PANTHER" id="PTHR12424">
    <property type="entry name" value="TWEETY-RELATED"/>
    <property type="match status" value="1"/>
</dbReference>
<keyword evidence="4" id="KW-1003">Cell membrane</keyword>
<evidence type="ECO:0000256" key="2">
    <source>
        <dbReference type="ARBA" id="ARBA00009849"/>
    </source>
</evidence>
<keyword evidence="3" id="KW-0813">Transport</keyword>
<feature type="transmembrane region" description="Helical" evidence="13">
    <location>
        <begin position="64"/>
        <end position="88"/>
    </location>
</feature>
<sequence length="725" mass="81767">MGENYKSLSYCKGISFTTFDNVPSEKQSNDFFDDLGGNKDNINRVMRGDNSYSWSDYGQDVLKIMYPWIACIAAALIVFILAILYRCIKKMCCKNKIKASNKYVRRTCILGTVVFTGLAIASVSILLWYTDYVYQGIQQVRCASGRIPHEIIYGSKNESWVGLDQGIADTDEVIEQLNYNFPTDTLETWAGSDWMNDADDDIETLINAYYDKYNGKQVANPNPLAAQGSTVVTNYTNHLGPTDDKETFSGIIMYESDAKLIQVIEVMIEIKNTTLDSLSQMEEITNELEESKTSLVEFKNGTEDINDHIKDWILDQNEWVKGSWNVMYSSEMAIGYIILSSTILTLTIVLLGLYRHAKFLHCCWIFFGFLGVLGFIATTLIVGASVGLHDSCRFAKDAITTKGLHEYTVLFPEDTADYLNVCFNEDGDLAKYLNLTEELSYAYAILNMSSEFQNYDINATYLTTFESVKINEKAATFYQTNYLYTVDPSVSEEDQPATVLALLNSWSNYDYDDNSLQKVEGKCTTFSVDEWVIEESQCEDGYTYVNSSDPSNNVGKPSCLVLTEWTSENVTSRYSGYLQCSAVNPFNTVENTILQYHNQFVVYMESVDTLFTQISGDLVALNTALVGYGDKTAKQAEKAEYYFNVDLADLMNALFGQGTGLLSELNCGFIKSIYDDLNTSVCKNVVPSMLFLFTFGTILSISALLLMFTNLYLSRRLRKPNLLRF</sequence>
<dbReference type="GO" id="GO:0034707">
    <property type="term" value="C:chloride channel complex"/>
    <property type="evidence" value="ECO:0007669"/>
    <property type="project" value="UniProtKB-KW"/>
</dbReference>
<evidence type="ECO:0000256" key="5">
    <source>
        <dbReference type="ARBA" id="ARBA00022692"/>
    </source>
</evidence>
<dbReference type="GO" id="GO:0072320">
    <property type="term" value="F:volume-sensitive chloride channel activity"/>
    <property type="evidence" value="ECO:0007669"/>
    <property type="project" value="TreeGrafter"/>
</dbReference>
<keyword evidence="15" id="KW-1185">Reference proteome</keyword>
<dbReference type="Proteomes" id="UP001162131">
    <property type="component" value="Unassembled WGS sequence"/>
</dbReference>
<evidence type="ECO:0000256" key="8">
    <source>
        <dbReference type="ARBA" id="ARBA00023136"/>
    </source>
</evidence>
<proteinExistence type="inferred from homology"/>
<feature type="transmembrane region" description="Helical" evidence="13">
    <location>
        <begin position="689"/>
        <end position="713"/>
    </location>
</feature>
<evidence type="ECO:0000256" key="3">
    <source>
        <dbReference type="ARBA" id="ARBA00022448"/>
    </source>
</evidence>
<accession>A0AAU9K8W2</accession>
<dbReference type="GO" id="GO:0005229">
    <property type="term" value="F:intracellularly calcium-gated chloride channel activity"/>
    <property type="evidence" value="ECO:0007669"/>
    <property type="project" value="TreeGrafter"/>
</dbReference>
<keyword evidence="9" id="KW-0869">Chloride channel</keyword>
<evidence type="ECO:0000256" key="10">
    <source>
        <dbReference type="ARBA" id="ARBA00023180"/>
    </source>
</evidence>
<evidence type="ECO:0000256" key="9">
    <source>
        <dbReference type="ARBA" id="ARBA00023173"/>
    </source>
</evidence>
<evidence type="ECO:0000256" key="6">
    <source>
        <dbReference type="ARBA" id="ARBA00022989"/>
    </source>
</evidence>
<evidence type="ECO:0000256" key="12">
    <source>
        <dbReference type="ARBA" id="ARBA00023303"/>
    </source>
</evidence>
<keyword evidence="6 13" id="KW-1133">Transmembrane helix</keyword>
<protein>
    <submittedName>
        <fullName evidence="14">Uncharacterized protein</fullName>
    </submittedName>
</protein>
<organism evidence="14 15">
    <name type="scientific">Blepharisma stoltei</name>
    <dbReference type="NCBI Taxonomy" id="1481888"/>
    <lineage>
        <taxon>Eukaryota</taxon>
        <taxon>Sar</taxon>
        <taxon>Alveolata</taxon>
        <taxon>Ciliophora</taxon>
        <taxon>Postciliodesmatophora</taxon>
        <taxon>Heterotrichea</taxon>
        <taxon>Heterotrichida</taxon>
        <taxon>Blepharismidae</taxon>
        <taxon>Blepharisma</taxon>
    </lineage>
</organism>
<dbReference type="GO" id="GO:0005886">
    <property type="term" value="C:plasma membrane"/>
    <property type="evidence" value="ECO:0007669"/>
    <property type="project" value="UniProtKB-SubCell"/>
</dbReference>
<dbReference type="PANTHER" id="PTHR12424:SF8">
    <property type="entry name" value="PROTEIN TWEETY"/>
    <property type="match status" value="1"/>
</dbReference>
<evidence type="ECO:0000313" key="14">
    <source>
        <dbReference type="EMBL" id="CAG9333838.1"/>
    </source>
</evidence>
<name>A0AAU9K8W2_9CILI</name>
<dbReference type="EMBL" id="CAJZBQ010000057">
    <property type="protein sequence ID" value="CAG9333838.1"/>
    <property type="molecule type" value="Genomic_DNA"/>
</dbReference>
<evidence type="ECO:0000313" key="15">
    <source>
        <dbReference type="Proteomes" id="UP001162131"/>
    </source>
</evidence>
<keyword evidence="7" id="KW-0406">Ion transport</keyword>
<keyword evidence="10" id="KW-0325">Glycoprotein</keyword>
<comment type="caution">
    <text evidence="14">The sequence shown here is derived from an EMBL/GenBank/DDBJ whole genome shotgun (WGS) entry which is preliminary data.</text>
</comment>
<comment type="similarity">
    <text evidence="2">Belongs to the tweety family.</text>
</comment>
<keyword evidence="12" id="KW-0407">Ion channel</keyword>